<proteinExistence type="predicted"/>
<comment type="caution">
    <text evidence="1">The sequence shown here is derived from an EMBL/GenBank/DDBJ whole genome shotgun (WGS) entry which is preliminary data.</text>
</comment>
<dbReference type="EMBL" id="LAZR01000923">
    <property type="protein sequence ID" value="KKN54571.1"/>
    <property type="molecule type" value="Genomic_DNA"/>
</dbReference>
<dbReference type="AlphaFoldDB" id="A0A0F9TZL2"/>
<accession>A0A0F9TZL2</accession>
<sequence>MVSETEEDRELKKNTLIALQEIAAGIKELNRRLQHWDMTGLKIKKD</sequence>
<gene>
    <name evidence="1" type="ORF">LCGC14_0591100</name>
</gene>
<name>A0A0F9TZL2_9ZZZZ</name>
<evidence type="ECO:0000313" key="1">
    <source>
        <dbReference type="EMBL" id="KKN54571.1"/>
    </source>
</evidence>
<protein>
    <submittedName>
        <fullName evidence="1">Uncharacterized protein</fullName>
    </submittedName>
</protein>
<organism evidence="1">
    <name type="scientific">marine sediment metagenome</name>
    <dbReference type="NCBI Taxonomy" id="412755"/>
    <lineage>
        <taxon>unclassified sequences</taxon>
        <taxon>metagenomes</taxon>
        <taxon>ecological metagenomes</taxon>
    </lineage>
</organism>
<reference evidence="1" key="1">
    <citation type="journal article" date="2015" name="Nature">
        <title>Complex archaea that bridge the gap between prokaryotes and eukaryotes.</title>
        <authorList>
            <person name="Spang A."/>
            <person name="Saw J.H."/>
            <person name="Jorgensen S.L."/>
            <person name="Zaremba-Niedzwiedzka K."/>
            <person name="Martijn J."/>
            <person name="Lind A.E."/>
            <person name="van Eijk R."/>
            <person name="Schleper C."/>
            <person name="Guy L."/>
            <person name="Ettema T.J."/>
        </authorList>
    </citation>
    <scope>NUCLEOTIDE SEQUENCE</scope>
</reference>